<dbReference type="PANTHER" id="PTHR43233">
    <property type="entry name" value="FAMILY N-ACETYLTRANSFERASE, PUTATIVE (AFU_ORTHOLOGUE AFUA_6G03350)-RELATED"/>
    <property type="match status" value="1"/>
</dbReference>
<name>A0ABY2K4B4_9MICC</name>
<protein>
    <submittedName>
        <fullName evidence="2">N-acetyltransferase</fullName>
    </submittedName>
</protein>
<gene>
    <name evidence="2" type="ORF">E4A49_00395</name>
</gene>
<dbReference type="InterPro" id="IPR053144">
    <property type="entry name" value="Acetyltransferase_Butenolide"/>
</dbReference>
<dbReference type="SUPFAM" id="SSF55729">
    <property type="entry name" value="Acyl-CoA N-acyltransferases (Nat)"/>
    <property type="match status" value="1"/>
</dbReference>
<feature type="domain" description="N-acetyltransferase" evidence="1">
    <location>
        <begin position="18"/>
        <end position="157"/>
    </location>
</feature>
<dbReference type="InterPro" id="IPR000182">
    <property type="entry name" value="GNAT_dom"/>
</dbReference>
<dbReference type="EMBL" id="SPKT01000001">
    <property type="protein sequence ID" value="TFI01522.1"/>
    <property type="molecule type" value="Genomic_DNA"/>
</dbReference>
<accession>A0ABY2K4B4</accession>
<dbReference type="Gene3D" id="3.40.630.30">
    <property type="match status" value="1"/>
</dbReference>
<dbReference type="CDD" id="cd04301">
    <property type="entry name" value="NAT_SF"/>
    <property type="match status" value="1"/>
</dbReference>
<evidence type="ECO:0000259" key="1">
    <source>
        <dbReference type="PROSITE" id="PS51186"/>
    </source>
</evidence>
<comment type="caution">
    <text evidence="2">The sequence shown here is derived from an EMBL/GenBank/DDBJ whole genome shotgun (WGS) entry which is preliminary data.</text>
</comment>
<dbReference type="PANTHER" id="PTHR43233:SF1">
    <property type="entry name" value="FAMILY N-ACETYLTRANSFERASE, PUTATIVE (AFU_ORTHOLOGUE AFUA_6G03350)-RELATED"/>
    <property type="match status" value="1"/>
</dbReference>
<evidence type="ECO:0000313" key="2">
    <source>
        <dbReference type="EMBL" id="TFI01522.1"/>
    </source>
</evidence>
<dbReference type="Pfam" id="PF13508">
    <property type="entry name" value="Acetyltransf_7"/>
    <property type="match status" value="1"/>
</dbReference>
<dbReference type="PROSITE" id="PS51186">
    <property type="entry name" value="GNAT"/>
    <property type="match status" value="1"/>
</dbReference>
<reference evidence="2 3" key="1">
    <citation type="submission" date="2019-03" db="EMBL/GenBank/DDBJ databases">
        <title>Reclassification of Micrococcus aloeverae and Micrococcus yunnanensis as later heterotypic synonyms of Micrococcus luteus.</title>
        <authorList>
            <person name="Huang C.-H."/>
        </authorList>
    </citation>
    <scope>NUCLEOTIDE SEQUENCE [LARGE SCALE GENOMIC DNA]</scope>
    <source>
        <strain evidence="2 3">BCRC 12151</strain>
    </source>
</reference>
<keyword evidence="3" id="KW-1185">Reference proteome</keyword>
<evidence type="ECO:0000313" key="3">
    <source>
        <dbReference type="Proteomes" id="UP000297477"/>
    </source>
</evidence>
<dbReference type="RefSeq" id="WP_067188829.1">
    <property type="nucleotide sequence ID" value="NZ_FUKP01000014.1"/>
</dbReference>
<organism evidence="2 3">
    <name type="scientific">Micrococcus lylae</name>
    <dbReference type="NCBI Taxonomy" id="1273"/>
    <lineage>
        <taxon>Bacteria</taxon>
        <taxon>Bacillati</taxon>
        <taxon>Actinomycetota</taxon>
        <taxon>Actinomycetes</taxon>
        <taxon>Micrococcales</taxon>
        <taxon>Micrococcaceae</taxon>
        <taxon>Micrococcus</taxon>
    </lineage>
</organism>
<proteinExistence type="predicted"/>
<dbReference type="Proteomes" id="UP000297477">
    <property type="component" value="Unassembled WGS sequence"/>
</dbReference>
<sequence>MTDSPSTQSSAAADQDGVRYVSGAVPAADDVRALYDSVQWSAYTQDMDTLMGGLQGSAAVVTAFDGGRLVGLARVVSDGHTIAYLQDILVAPGHQRRGIASELLRRVFAPFGQVRQHVLITDTEQRQRAFYESHGFRESRDVEGGELRAFVRVTPQGG</sequence>
<dbReference type="InterPro" id="IPR016181">
    <property type="entry name" value="Acyl_CoA_acyltransferase"/>
</dbReference>